<proteinExistence type="predicted"/>
<comment type="caution">
    <text evidence="2">The sequence shown here is derived from an EMBL/GenBank/DDBJ whole genome shotgun (WGS) entry which is preliminary data.</text>
</comment>
<keyword evidence="1" id="KW-0472">Membrane</keyword>
<evidence type="ECO:0000256" key="1">
    <source>
        <dbReference type="SAM" id="Phobius"/>
    </source>
</evidence>
<dbReference type="NCBIfam" id="TIGR02761">
    <property type="entry name" value="TraE_TIGR"/>
    <property type="match status" value="1"/>
</dbReference>
<reference evidence="3" key="1">
    <citation type="journal article" date="2019" name="Int. J. Syst. Evol. Microbiol.">
        <title>The Global Catalogue of Microorganisms (GCM) 10K type strain sequencing project: providing services to taxonomists for standard genome sequencing and annotation.</title>
        <authorList>
            <consortium name="The Broad Institute Genomics Platform"/>
            <consortium name="The Broad Institute Genome Sequencing Center for Infectious Disease"/>
            <person name="Wu L."/>
            <person name="Ma J."/>
        </authorList>
    </citation>
    <scope>NUCLEOTIDE SEQUENCE [LARGE SCALE GENOMIC DNA]</scope>
    <source>
        <strain evidence="3">NBRC 108723</strain>
    </source>
</reference>
<evidence type="ECO:0000313" key="3">
    <source>
        <dbReference type="Proteomes" id="UP001157138"/>
    </source>
</evidence>
<dbReference type="RefSeq" id="WP_284194299.1">
    <property type="nucleotide sequence ID" value="NZ_BSPW01000123.1"/>
</dbReference>
<evidence type="ECO:0008006" key="4">
    <source>
        <dbReference type="Google" id="ProtNLM"/>
    </source>
</evidence>
<evidence type="ECO:0000313" key="2">
    <source>
        <dbReference type="EMBL" id="GLT20470.1"/>
    </source>
</evidence>
<protein>
    <recommendedName>
        <fullName evidence="4">Type IV conjugative transfer system protein TraE</fullName>
    </recommendedName>
</protein>
<dbReference type="Proteomes" id="UP001157138">
    <property type="component" value="Unassembled WGS sequence"/>
</dbReference>
<sequence>MDSYIEDEKLKLKSVLNAFLATGFGVMLLVNLGLGAAIYNMSMYKSRTLLPPLISKAFTVSDGAVDAAYLEQMAEYFLALKLNVTPASVDRKHSRLLSYVSTKDWSTIQPALTREATQIKQGNISSVFDIEHIEVSLETLEVRLTGTLKKYVGIRPLQPETVTYQVSMAYRGEITLLTIQKVEPIS</sequence>
<dbReference type="InterPro" id="IPR007973">
    <property type="entry name" value="Pilus_assembly_TraE"/>
</dbReference>
<dbReference type="Pfam" id="PF05309">
    <property type="entry name" value="TraE"/>
    <property type="match status" value="1"/>
</dbReference>
<gene>
    <name evidence="2" type="ORF">GCM10007938_42550</name>
</gene>
<feature type="transmembrane region" description="Helical" evidence="1">
    <location>
        <begin position="15"/>
        <end position="39"/>
    </location>
</feature>
<keyword evidence="3" id="KW-1185">Reference proteome</keyword>
<keyword evidence="1" id="KW-1133">Transmembrane helix</keyword>
<accession>A0ABQ6F4K3</accession>
<organism evidence="2 3">
    <name type="scientific">Vibrio zhanjiangensis</name>
    <dbReference type="NCBI Taxonomy" id="1046128"/>
    <lineage>
        <taxon>Bacteria</taxon>
        <taxon>Pseudomonadati</taxon>
        <taxon>Pseudomonadota</taxon>
        <taxon>Gammaproteobacteria</taxon>
        <taxon>Vibrionales</taxon>
        <taxon>Vibrionaceae</taxon>
        <taxon>Vibrio</taxon>
    </lineage>
</organism>
<keyword evidence="1" id="KW-0812">Transmembrane</keyword>
<dbReference type="EMBL" id="BSPW01000123">
    <property type="protein sequence ID" value="GLT20470.1"/>
    <property type="molecule type" value="Genomic_DNA"/>
</dbReference>
<name>A0ABQ6F4K3_9VIBR</name>